<evidence type="ECO:0000256" key="2">
    <source>
        <dbReference type="ARBA" id="ARBA00022679"/>
    </source>
</evidence>
<proteinExistence type="inferred from homology"/>
<dbReference type="Gene3D" id="3.40.50.2000">
    <property type="entry name" value="Glycogen Phosphorylase B"/>
    <property type="match status" value="2"/>
</dbReference>
<dbReference type="PANTHER" id="PTHR11926">
    <property type="entry name" value="GLUCOSYL/GLUCURONOSYL TRANSFERASES"/>
    <property type="match status" value="1"/>
</dbReference>
<dbReference type="PANTHER" id="PTHR11926:SF1412">
    <property type="entry name" value="UDP-GLYCOSYLTRANSFERASE 83A1-LIKE"/>
    <property type="match status" value="1"/>
</dbReference>
<comment type="caution">
    <text evidence="3">The sequence shown here is derived from an EMBL/GenBank/DDBJ whole genome shotgun (WGS) entry which is preliminary data.</text>
</comment>
<accession>A0AAN7IFF7</accession>
<evidence type="ECO:0000256" key="1">
    <source>
        <dbReference type="ARBA" id="ARBA00009995"/>
    </source>
</evidence>
<comment type="similarity">
    <text evidence="1">Belongs to the UDP-glycosyltransferase family.</text>
</comment>
<reference evidence="3 4" key="1">
    <citation type="journal article" date="2023" name="G3 (Bethesda)">
        <title>A haplotype-resolved chromosome-scale genome for Quercus rubra L. provides insights into the genetics of adaptive traits for red oak species.</title>
        <authorList>
            <person name="Kapoor B."/>
            <person name="Jenkins J."/>
            <person name="Schmutz J."/>
            <person name="Zhebentyayeva T."/>
            <person name="Kuelheim C."/>
            <person name="Coggeshall M."/>
            <person name="Heim C."/>
            <person name="Lasky J.R."/>
            <person name="Leites L."/>
            <person name="Islam-Faridi N."/>
            <person name="Romero-Severson J."/>
            <person name="DeLeo V.L."/>
            <person name="Lucas S.M."/>
            <person name="Lazic D."/>
            <person name="Gailing O."/>
            <person name="Carlson J."/>
            <person name="Staton M."/>
        </authorList>
    </citation>
    <scope>NUCLEOTIDE SEQUENCE [LARGE SCALE GENOMIC DNA]</scope>
    <source>
        <strain evidence="3">Pseudo-F2</strain>
    </source>
</reference>
<keyword evidence="2" id="KW-0808">Transferase</keyword>
<organism evidence="3 4">
    <name type="scientific">Quercus rubra</name>
    <name type="common">Northern red oak</name>
    <name type="synonym">Quercus borealis</name>
    <dbReference type="NCBI Taxonomy" id="3512"/>
    <lineage>
        <taxon>Eukaryota</taxon>
        <taxon>Viridiplantae</taxon>
        <taxon>Streptophyta</taxon>
        <taxon>Embryophyta</taxon>
        <taxon>Tracheophyta</taxon>
        <taxon>Spermatophyta</taxon>
        <taxon>Magnoliopsida</taxon>
        <taxon>eudicotyledons</taxon>
        <taxon>Gunneridae</taxon>
        <taxon>Pentapetalae</taxon>
        <taxon>rosids</taxon>
        <taxon>fabids</taxon>
        <taxon>Fagales</taxon>
        <taxon>Fagaceae</taxon>
        <taxon>Quercus</taxon>
    </lineage>
</organism>
<gene>
    <name evidence="3" type="ORF">RGQ29_003722</name>
</gene>
<evidence type="ECO:0008006" key="5">
    <source>
        <dbReference type="Google" id="ProtNLM"/>
    </source>
</evidence>
<dbReference type="Proteomes" id="UP001324115">
    <property type="component" value="Unassembled WGS sequence"/>
</dbReference>
<dbReference type="FunFam" id="3.40.50.2000:FF:000108">
    <property type="entry name" value="UDP-glycosyltransferase 83A1"/>
    <property type="match status" value="1"/>
</dbReference>
<dbReference type="GO" id="GO:0080043">
    <property type="term" value="F:quercetin 3-O-glucosyltransferase activity"/>
    <property type="evidence" value="ECO:0007669"/>
    <property type="project" value="TreeGrafter"/>
</dbReference>
<evidence type="ECO:0000313" key="4">
    <source>
        <dbReference type="Proteomes" id="UP001324115"/>
    </source>
</evidence>
<dbReference type="GO" id="GO:0080044">
    <property type="term" value="F:quercetin 7-O-glucosyltransferase activity"/>
    <property type="evidence" value="ECO:0007669"/>
    <property type="project" value="TreeGrafter"/>
</dbReference>
<dbReference type="FunFam" id="3.40.50.2000:FF:000061">
    <property type="entry name" value="UDP-glycosyltransferase 83A1"/>
    <property type="match status" value="1"/>
</dbReference>
<dbReference type="AlphaFoldDB" id="A0AAN7IFF7"/>
<dbReference type="InterPro" id="IPR002213">
    <property type="entry name" value="UDP_glucos_trans"/>
</dbReference>
<sequence>MDSQGRQPHVLVVPAPGQSHVASLMKLSHKIVEHGIKVTFVNTEFIHAKVTASMPIKSEEKSPIRLVSIPDGLEPGDDRKDDIKLTHSMLKVMPVHLKELIEQINQSNDDDQISCVIAGISVGWALEVAEKMGIKRAAVWPAGPGDLAFVLHIPKLIQDGMIDTKGTPIKDNLIWLSKEIPAWSSTELLWSRPGDSKMQNFIFEYYILRANHCVKQCNWLLCNSFHELDSPACDLIPGIIPVGPLLLGNQLSNYVGSLRPQNSACLSWLDKKPVGSVIYVAFGSIATFSQQQFDELAFGLELISQPFLWVVRSDITEGPLAEFLHMFRTRLNDCGMIVEWAPQEKVLEHPSIACFVSHCGWNSTLEGISMGVPFLCWPFLADQFHNKSYICDAWKIGLGLTPDENGLITRHEIKTKIETLLPDDGIKKNALKLKKMAKTSVTEGGSSFKNFESFIDQLKN</sequence>
<dbReference type="CDD" id="cd03784">
    <property type="entry name" value="GT1_Gtf-like"/>
    <property type="match status" value="1"/>
</dbReference>
<keyword evidence="4" id="KW-1185">Reference proteome</keyword>
<dbReference type="EMBL" id="JAXUIC010000010">
    <property type="protein sequence ID" value="KAK4568073.1"/>
    <property type="molecule type" value="Genomic_DNA"/>
</dbReference>
<protein>
    <recommendedName>
        <fullName evidence="5">Glycosyltransferase</fullName>
    </recommendedName>
</protein>
<dbReference type="SUPFAM" id="SSF53756">
    <property type="entry name" value="UDP-Glycosyltransferase/glycogen phosphorylase"/>
    <property type="match status" value="1"/>
</dbReference>
<dbReference type="Pfam" id="PF00201">
    <property type="entry name" value="UDPGT"/>
    <property type="match status" value="1"/>
</dbReference>
<name>A0AAN7IFF7_QUERU</name>
<evidence type="ECO:0000313" key="3">
    <source>
        <dbReference type="EMBL" id="KAK4568073.1"/>
    </source>
</evidence>